<comment type="caution">
    <text evidence="2">The sequence shown here is derived from an EMBL/GenBank/DDBJ whole genome shotgun (WGS) entry which is preliminary data.</text>
</comment>
<feature type="domain" description="HNH nuclease" evidence="1">
    <location>
        <begin position="95"/>
        <end position="171"/>
    </location>
</feature>
<dbReference type="Proteomes" id="UP001201163">
    <property type="component" value="Unassembled WGS sequence"/>
</dbReference>
<evidence type="ECO:0000313" key="3">
    <source>
        <dbReference type="Proteomes" id="UP001201163"/>
    </source>
</evidence>
<proteinExistence type="predicted"/>
<dbReference type="AlphaFoldDB" id="A0AAD4LGW3"/>
<dbReference type="Pfam" id="PF13391">
    <property type="entry name" value="HNH_2"/>
    <property type="match status" value="1"/>
</dbReference>
<dbReference type="InterPro" id="IPR003615">
    <property type="entry name" value="HNH_nuc"/>
</dbReference>
<organism evidence="2 3">
    <name type="scientific">Lactarius akahatsu</name>
    <dbReference type="NCBI Taxonomy" id="416441"/>
    <lineage>
        <taxon>Eukaryota</taxon>
        <taxon>Fungi</taxon>
        <taxon>Dikarya</taxon>
        <taxon>Basidiomycota</taxon>
        <taxon>Agaricomycotina</taxon>
        <taxon>Agaricomycetes</taxon>
        <taxon>Russulales</taxon>
        <taxon>Russulaceae</taxon>
        <taxon>Lactarius</taxon>
    </lineage>
</organism>
<sequence>MLKLLIPTVLSSLGSGSMPGRFSNLILLNSVAVRLCQPSAGIVHPGHYILLSSAGEPLRIGLVPTLPRPRNLTHSNTPASGSYYRTRGRARDGKCVITNLQAQTYSRLKVAHIFPRAHDVEWIRKGFPGKITDTADEADMGGQTKIDSVQNVITLRSDLHDAWDNYEFGVDPNNNYRITAFTNGNADLNGLYLQLDHIQDPTLRPLDELFTDHFMQGIFKHMKGAGEVGWSYEDYDEAFGDGSFNLSNVKIWDTEEGRKRFELALSDRLFDHRVSQQG</sequence>
<accession>A0AAD4LGW3</accession>
<keyword evidence="3" id="KW-1185">Reference proteome</keyword>
<evidence type="ECO:0000259" key="1">
    <source>
        <dbReference type="Pfam" id="PF13391"/>
    </source>
</evidence>
<evidence type="ECO:0000313" key="2">
    <source>
        <dbReference type="EMBL" id="KAH8990524.1"/>
    </source>
</evidence>
<name>A0AAD4LGW3_9AGAM</name>
<protein>
    <recommendedName>
        <fullName evidence="1">HNH nuclease domain-containing protein</fullName>
    </recommendedName>
</protein>
<dbReference type="EMBL" id="JAKELL010000030">
    <property type="protein sequence ID" value="KAH8990524.1"/>
    <property type="molecule type" value="Genomic_DNA"/>
</dbReference>
<reference evidence="2" key="1">
    <citation type="submission" date="2022-01" db="EMBL/GenBank/DDBJ databases">
        <title>Comparative genomics reveals a dynamic genome evolution in the ectomycorrhizal milk-cap (Lactarius) mushrooms.</title>
        <authorList>
            <consortium name="DOE Joint Genome Institute"/>
            <person name="Lebreton A."/>
            <person name="Tang N."/>
            <person name="Kuo A."/>
            <person name="LaButti K."/>
            <person name="Drula E."/>
            <person name="Barry K."/>
            <person name="Clum A."/>
            <person name="Lipzen A."/>
            <person name="Mousain D."/>
            <person name="Ng V."/>
            <person name="Wang R."/>
            <person name="Wang X."/>
            <person name="Dai Y."/>
            <person name="Henrissat B."/>
            <person name="Grigoriev I.V."/>
            <person name="Guerin-Laguette A."/>
            <person name="Yu F."/>
            <person name="Martin F.M."/>
        </authorList>
    </citation>
    <scope>NUCLEOTIDE SEQUENCE</scope>
    <source>
        <strain evidence="2">QP</strain>
    </source>
</reference>
<gene>
    <name evidence="2" type="ORF">EDB92DRAFT_2088513</name>
</gene>